<gene>
    <name evidence="1" type="ORF">CPLU01_12119</name>
</gene>
<accession>A0A8H6N6R2</accession>
<dbReference type="EMBL" id="WIGO01000241">
    <property type="protein sequence ID" value="KAF6822259.1"/>
    <property type="molecule type" value="Genomic_DNA"/>
</dbReference>
<evidence type="ECO:0000313" key="1">
    <source>
        <dbReference type="EMBL" id="KAF6822259.1"/>
    </source>
</evidence>
<sequence length="438" mass="49242">MSSPSSGHMATPLLHDAMQDMALRSPPPLAYAESQPLENEDITGNALGANCDYSITYSTKCEDTYQFRDTNIWVGRESKVSVPAPVQKEWTNIKERLLIALEVTKKKMEANDCCEKHARRRHPRELVFTPELRMSGRLETRWSKTVRISSCIWILCGSTWCRDKIRKATKSMDLPVSLFKQRIEVHCGGPTFNAGHALIPRAKLRMDSSSSLVVNEQEGLLLYHHIEGRPEDMNGVCGMVCCTTLVKEDRIIDQHISGIGGVLIREFLNYDFDVFPLAMTTAHGALESLFWPDAESNDVSGDAVKDTCSVCGSDSTSESEEDEEYWEKAFTMNKKARELGSRQLADIDEWILLDHVVGVNFMGKLFQSGDSSGFNAGPADYTILRSEDIRNSCNILRLAPEVTITAHTPNDKLLPGQHLWYLVLIISTKPFFYRAQLK</sequence>
<protein>
    <submittedName>
        <fullName evidence="1">Uncharacterized protein</fullName>
    </submittedName>
</protein>
<keyword evidence="2" id="KW-1185">Reference proteome</keyword>
<dbReference type="AlphaFoldDB" id="A0A8H6N6R2"/>
<evidence type="ECO:0000313" key="2">
    <source>
        <dbReference type="Proteomes" id="UP000654918"/>
    </source>
</evidence>
<name>A0A8H6N6R2_9PEZI</name>
<dbReference type="Proteomes" id="UP000654918">
    <property type="component" value="Unassembled WGS sequence"/>
</dbReference>
<comment type="caution">
    <text evidence="1">The sequence shown here is derived from an EMBL/GenBank/DDBJ whole genome shotgun (WGS) entry which is preliminary data.</text>
</comment>
<organism evidence="1 2">
    <name type="scientific">Colletotrichum plurivorum</name>
    <dbReference type="NCBI Taxonomy" id="2175906"/>
    <lineage>
        <taxon>Eukaryota</taxon>
        <taxon>Fungi</taxon>
        <taxon>Dikarya</taxon>
        <taxon>Ascomycota</taxon>
        <taxon>Pezizomycotina</taxon>
        <taxon>Sordariomycetes</taxon>
        <taxon>Hypocreomycetidae</taxon>
        <taxon>Glomerellales</taxon>
        <taxon>Glomerellaceae</taxon>
        <taxon>Colletotrichum</taxon>
        <taxon>Colletotrichum orchidearum species complex</taxon>
    </lineage>
</organism>
<proteinExistence type="predicted"/>
<reference evidence="1" key="1">
    <citation type="journal article" date="2020" name="Phytopathology">
        <title>Genome Sequence Resources of Colletotrichum truncatum, C. plurivorum, C. musicola, and C. sojae: Four Species Pathogenic to Soybean (Glycine max).</title>
        <authorList>
            <person name="Rogerio F."/>
            <person name="Boufleur T.R."/>
            <person name="Ciampi-Guillardi M."/>
            <person name="Sukno S.A."/>
            <person name="Thon M.R."/>
            <person name="Massola Junior N.S."/>
            <person name="Baroncelli R."/>
        </authorList>
    </citation>
    <scope>NUCLEOTIDE SEQUENCE</scope>
    <source>
        <strain evidence="1">LFN00145</strain>
    </source>
</reference>